<dbReference type="PANTHER" id="PTHR44169:SF6">
    <property type="entry name" value="NADPH-DEPENDENT 1-ACYLDIHYDROXYACETONE PHOSPHATE REDUCTASE"/>
    <property type="match status" value="1"/>
</dbReference>
<keyword evidence="3" id="KW-0472">Membrane</keyword>
<dbReference type="EMBL" id="JAUIQD010000008">
    <property type="protein sequence ID" value="KAK3341857.1"/>
    <property type="molecule type" value="Genomic_DNA"/>
</dbReference>
<dbReference type="SUPFAM" id="SSF51735">
    <property type="entry name" value="NAD(P)-binding Rossmann-fold domains"/>
    <property type="match status" value="1"/>
</dbReference>
<reference evidence="4" key="1">
    <citation type="journal article" date="2023" name="Mol. Phylogenet. Evol.">
        <title>Genome-scale phylogeny and comparative genomics of the fungal order Sordariales.</title>
        <authorList>
            <person name="Hensen N."/>
            <person name="Bonometti L."/>
            <person name="Westerberg I."/>
            <person name="Brannstrom I.O."/>
            <person name="Guillou S."/>
            <person name="Cros-Aarteil S."/>
            <person name="Calhoun S."/>
            <person name="Haridas S."/>
            <person name="Kuo A."/>
            <person name="Mondo S."/>
            <person name="Pangilinan J."/>
            <person name="Riley R."/>
            <person name="LaButti K."/>
            <person name="Andreopoulos B."/>
            <person name="Lipzen A."/>
            <person name="Chen C."/>
            <person name="Yan M."/>
            <person name="Daum C."/>
            <person name="Ng V."/>
            <person name="Clum A."/>
            <person name="Steindorff A."/>
            <person name="Ohm R.A."/>
            <person name="Martin F."/>
            <person name="Silar P."/>
            <person name="Natvig D.O."/>
            <person name="Lalanne C."/>
            <person name="Gautier V."/>
            <person name="Ament-Velasquez S.L."/>
            <person name="Kruys A."/>
            <person name="Hutchinson M.I."/>
            <person name="Powell A.J."/>
            <person name="Barry K."/>
            <person name="Miller A.N."/>
            <person name="Grigoriev I.V."/>
            <person name="Debuchy R."/>
            <person name="Gladieux P."/>
            <person name="Hiltunen Thoren M."/>
            <person name="Johannesson H."/>
        </authorList>
    </citation>
    <scope>NUCLEOTIDE SEQUENCE</scope>
    <source>
        <strain evidence="4">CBS 955.72</strain>
    </source>
</reference>
<dbReference type="Pfam" id="PF00106">
    <property type="entry name" value="adh_short"/>
    <property type="match status" value="1"/>
</dbReference>
<reference evidence="4" key="2">
    <citation type="submission" date="2023-06" db="EMBL/GenBank/DDBJ databases">
        <authorList>
            <consortium name="Lawrence Berkeley National Laboratory"/>
            <person name="Haridas S."/>
            <person name="Hensen N."/>
            <person name="Bonometti L."/>
            <person name="Westerberg I."/>
            <person name="Brannstrom I.O."/>
            <person name="Guillou S."/>
            <person name="Cros-Aarteil S."/>
            <person name="Calhoun S."/>
            <person name="Kuo A."/>
            <person name="Mondo S."/>
            <person name="Pangilinan J."/>
            <person name="Riley R."/>
            <person name="Labutti K."/>
            <person name="Andreopoulos B."/>
            <person name="Lipzen A."/>
            <person name="Chen C."/>
            <person name="Yanf M."/>
            <person name="Daum C."/>
            <person name="Ng V."/>
            <person name="Clum A."/>
            <person name="Steindorff A."/>
            <person name="Ohm R."/>
            <person name="Martin F."/>
            <person name="Silar P."/>
            <person name="Natvig D."/>
            <person name="Lalanne C."/>
            <person name="Gautier V."/>
            <person name="Ament-Velasquez S.L."/>
            <person name="Kruys A."/>
            <person name="Hutchinson M.I."/>
            <person name="Powell A.J."/>
            <person name="Barry K."/>
            <person name="Miller A.N."/>
            <person name="Grigoriev I.V."/>
            <person name="Debuchy R."/>
            <person name="Gladieux P."/>
            <person name="Thoren M.H."/>
            <person name="Johannesson H."/>
        </authorList>
    </citation>
    <scope>NUCLEOTIDE SEQUENCE</scope>
    <source>
        <strain evidence="4">CBS 955.72</strain>
    </source>
</reference>
<keyword evidence="5" id="KW-1185">Reference proteome</keyword>
<dbReference type="PANTHER" id="PTHR44169">
    <property type="entry name" value="NADPH-DEPENDENT 1-ACYLDIHYDROXYACETONE PHOSPHATE REDUCTASE"/>
    <property type="match status" value="1"/>
</dbReference>
<evidence type="ECO:0000313" key="4">
    <source>
        <dbReference type="EMBL" id="KAK3341857.1"/>
    </source>
</evidence>
<evidence type="ECO:0000256" key="3">
    <source>
        <dbReference type="SAM" id="Phobius"/>
    </source>
</evidence>
<dbReference type="GO" id="GO:0005783">
    <property type="term" value="C:endoplasmic reticulum"/>
    <property type="evidence" value="ECO:0007669"/>
    <property type="project" value="TreeGrafter"/>
</dbReference>
<accession>A0AAJ0H7M0</accession>
<proteinExistence type="inferred from homology"/>
<sequence length="205" mass="21944">MPVLDLDIAKAKAIFDINVWSIIGVTRAFLPLLLAAPRALLVNNTSMMSQIGATVPYSGAYGASKAAATSLTEALRIELVALNIRVVNLQTGSVKSSFAENRVAKAEIPATSAFLPAKAEVEAVMAGGEIEAGHDPAVWAAGVVADLNRAEPPYWIWRGRFAALVRLSNFLPVGFLDGKMRKMTKLDTVEKKMQDHRGGAKVKTV</sequence>
<feature type="transmembrane region" description="Helical" evidence="3">
    <location>
        <begin position="20"/>
        <end position="41"/>
    </location>
</feature>
<keyword evidence="3" id="KW-1133">Transmembrane helix</keyword>
<dbReference type="InterPro" id="IPR036291">
    <property type="entry name" value="NAD(P)-bd_dom_sf"/>
</dbReference>
<organism evidence="4 5">
    <name type="scientific">Lasiosphaeria hispida</name>
    <dbReference type="NCBI Taxonomy" id="260671"/>
    <lineage>
        <taxon>Eukaryota</taxon>
        <taxon>Fungi</taxon>
        <taxon>Dikarya</taxon>
        <taxon>Ascomycota</taxon>
        <taxon>Pezizomycotina</taxon>
        <taxon>Sordariomycetes</taxon>
        <taxon>Sordariomycetidae</taxon>
        <taxon>Sordariales</taxon>
        <taxon>Lasiosphaeriaceae</taxon>
        <taxon>Lasiosphaeria</taxon>
    </lineage>
</organism>
<name>A0AAJ0H7M0_9PEZI</name>
<dbReference type="GO" id="GO:0019433">
    <property type="term" value="P:triglyceride catabolic process"/>
    <property type="evidence" value="ECO:0007669"/>
    <property type="project" value="TreeGrafter"/>
</dbReference>
<dbReference type="InterPro" id="IPR002347">
    <property type="entry name" value="SDR_fam"/>
</dbReference>
<dbReference type="GO" id="GO:0004806">
    <property type="term" value="F:triacylglycerol lipase activity"/>
    <property type="evidence" value="ECO:0007669"/>
    <property type="project" value="TreeGrafter"/>
</dbReference>
<evidence type="ECO:0000313" key="5">
    <source>
        <dbReference type="Proteomes" id="UP001275084"/>
    </source>
</evidence>
<dbReference type="GO" id="GO:0005811">
    <property type="term" value="C:lipid droplet"/>
    <property type="evidence" value="ECO:0007669"/>
    <property type="project" value="TreeGrafter"/>
</dbReference>
<dbReference type="Gene3D" id="3.40.50.720">
    <property type="entry name" value="NAD(P)-binding Rossmann-like Domain"/>
    <property type="match status" value="1"/>
</dbReference>
<dbReference type="GO" id="GO:0006654">
    <property type="term" value="P:phosphatidic acid biosynthetic process"/>
    <property type="evidence" value="ECO:0007669"/>
    <property type="project" value="TreeGrafter"/>
</dbReference>
<dbReference type="GO" id="GO:0000140">
    <property type="term" value="F:acylglycerone-phosphate reductase (NADP+) activity"/>
    <property type="evidence" value="ECO:0007669"/>
    <property type="project" value="TreeGrafter"/>
</dbReference>
<dbReference type="Proteomes" id="UP001275084">
    <property type="component" value="Unassembled WGS sequence"/>
</dbReference>
<keyword evidence="2" id="KW-0560">Oxidoreductase</keyword>
<evidence type="ECO:0008006" key="6">
    <source>
        <dbReference type="Google" id="ProtNLM"/>
    </source>
</evidence>
<comment type="caution">
    <text evidence="4">The sequence shown here is derived from an EMBL/GenBank/DDBJ whole genome shotgun (WGS) entry which is preliminary data.</text>
</comment>
<protein>
    <recommendedName>
        <fullName evidence="6">NAD(P)-binding protein</fullName>
    </recommendedName>
</protein>
<evidence type="ECO:0000256" key="1">
    <source>
        <dbReference type="ARBA" id="ARBA00006484"/>
    </source>
</evidence>
<evidence type="ECO:0000256" key="2">
    <source>
        <dbReference type="ARBA" id="ARBA00023002"/>
    </source>
</evidence>
<keyword evidence="3" id="KW-0812">Transmembrane</keyword>
<dbReference type="AlphaFoldDB" id="A0AAJ0H7M0"/>
<comment type="similarity">
    <text evidence="1">Belongs to the short-chain dehydrogenases/reductases (SDR) family.</text>
</comment>
<gene>
    <name evidence="4" type="ORF">B0T25DRAFT_559469</name>
</gene>